<name>A0A3M8DVV8_9BACL</name>
<dbReference type="InterPro" id="IPR001460">
    <property type="entry name" value="PCN-bd_Tpept"/>
</dbReference>
<dbReference type="InterPro" id="IPR005311">
    <property type="entry name" value="PBP_dimer"/>
</dbReference>
<feature type="transmembrane region" description="Helical" evidence="11">
    <location>
        <begin position="17"/>
        <end position="36"/>
    </location>
</feature>
<dbReference type="SUPFAM" id="SSF56601">
    <property type="entry name" value="beta-lactamase/transpeptidase-like"/>
    <property type="match status" value="1"/>
</dbReference>
<dbReference type="OrthoDB" id="9770103at2"/>
<dbReference type="RefSeq" id="WP_122916676.1">
    <property type="nucleotide sequence ID" value="NZ_RHHQ01000004.1"/>
</dbReference>
<dbReference type="InterPro" id="IPR012338">
    <property type="entry name" value="Beta-lactam/transpept-like"/>
</dbReference>
<evidence type="ECO:0000256" key="3">
    <source>
        <dbReference type="ARBA" id="ARBA00007171"/>
    </source>
</evidence>
<keyword evidence="6" id="KW-0133">Cell shape</keyword>
<gene>
    <name evidence="14" type="ORF">EDM56_04485</name>
</gene>
<dbReference type="AlphaFoldDB" id="A0A3M8DVV8"/>
<proteinExistence type="inferred from homology"/>
<dbReference type="GO" id="GO:0008658">
    <property type="term" value="F:penicillin binding"/>
    <property type="evidence" value="ECO:0007669"/>
    <property type="project" value="InterPro"/>
</dbReference>
<sequence length="686" mass="76277">MLEEQEKERRSDIGKRLNILYLIVFVMFSAVILRLADLQILQGANYAAQAKTEHYKQTPISAIRGNIYDRAGHTIVSNRASFTAVYNEQDNMKSDDYLALVTKLEKVLGGTDKATLLKKMDVGYELKDGKMERVMRQSPKFMEKDLKYDLSETEIAYLGEHRSELPGIDVVTKSIRVYDPNQVAVQSIGYVRPYHVAENLASDFYVSQKDHYLPDQMVGLDGVERSYEEQLRGENGYRQYEVTSDQKVIRMVKEKPPTKGNDLYLTIDDRVQLGVRDFIKDFMPKLRSSVDKATYAKGAYAVAIEVKTGKIVAAVSYPEYDPNVWLKGLDSDTYNQIKYAVTNGTIKDAPYDVRPKTGAAAEAEGYKHPQSVVPAGSVVKPITVLMGIAEGIIGPHDVWTDPGAYKYGRGTDEIHNDQHHNYGVLTPQKALQKSSNTYMARIGDGISKKFGKDSASKLQEYYHEFGLGTQTGVDLPGESSGKEDFLQMDKEYGPLASMVQSSFGQQIRVTAMQLAQYAATLANKGVRLQPQIVDHIVNDKGEVVQAFQPKVVNTVKMPDLYWDIVHEGMYLVTQPGGSAISAFAGSKYKIAAKTGTSEQDIYTPTEYVDSKTGEKKTKWQRYARVTNGVLVSFAPLENPKLAVAVIVPEGGYGGRSAANIARGIFDIYDKYIGLGPTDKPADQQPK</sequence>
<comment type="similarity">
    <text evidence="3">Belongs to the transpeptidase family.</text>
</comment>
<evidence type="ECO:0000256" key="6">
    <source>
        <dbReference type="ARBA" id="ARBA00022960"/>
    </source>
</evidence>
<protein>
    <submittedName>
        <fullName evidence="14">Penicillin-binding protein</fullName>
    </submittedName>
</protein>
<evidence type="ECO:0000256" key="1">
    <source>
        <dbReference type="ARBA" id="ARBA00004167"/>
    </source>
</evidence>
<evidence type="ECO:0000256" key="11">
    <source>
        <dbReference type="SAM" id="Phobius"/>
    </source>
</evidence>
<dbReference type="Proteomes" id="UP000271031">
    <property type="component" value="Unassembled WGS sequence"/>
</dbReference>
<dbReference type="GO" id="GO:0009252">
    <property type="term" value="P:peptidoglycan biosynthetic process"/>
    <property type="evidence" value="ECO:0007669"/>
    <property type="project" value="UniProtKB-KW"/>
</dbReference>
<evidence type="ECO:0000256" key="5">
    <source>
        <dbReference type="ARBA" id="ARBA00022692"/>
    </source>
</evidence>
<evidence type="ECO:0000256" key="9">
    <source>
        <dbReference type="ARBA" id="ARBA00023136"/>
    </source>
</evidence>
<feature type="domain" description="Penicillin-binding protein transpeptidase" evidence="12">
    <location>
        <begin position="300"/>
        <end position="665"/>
    </location>
</feature>
<comment type="caution">
    <text evidence="14">The sequence shown here is derived from an EMBL/GenBank/DDBJ whole genome shotgun (WGS) entry which is preliminary data.</text>
</comment>
<dbReference type="Pfam" id="PF00905">
    <property type="entry name" value="Transpeptidase"/>
    <property type="match status" value="1"/>
</dbReference>
<evidence type="ECO:0000259" key="13">
    <source>
        <dbReference type="Pfam" id="PF03717"/>
    </source>
</evidence>
<keyword evidence="10" id="KW-0961">Cell wall biogenesis/degradation</keyword>
<evidence type="ECO:0000256" key="2">
    <source>
        <dbReference type="ARBA" id="ARBA00004236"/>
    </source>
</evidence>
<evidence type="ECO:0000313" key="15">
    <source>
        <dbReference type="Proteomes" id="UP000271031"/>
    </source>
</evidence>
<evidence type="ECO:0000256" key="10">
    <source>
        <dbReference type="ARBA" id="ARBA00023316"/>
    </source>
</evidence>
<dbReference type="Pfam" id="PF03717">
    <property type="entry name" value="PBP_dimer"/>
    <property type="match status" value="1"/>
</dbReference>
<dbReference type="InterPro" id="IPR050515">
    <property type="entry name" value="Beta-lactam/transpept"/>
</dbReference>
<evidence type="ECO:0000256" key="7">
    <source>
        <dbReference type="ARBA" id="ARBA00022984"/>
    </source>
</evidence>
<evidence type="ECO:0000313" key="14">
    <source>
        <dbReference type="EMBL" id="RNB92064.1"/>
    </source>
</evidence>
<dbReference type="Gene3D" id="3.40.710.10">
    <property type="entry name" value="DD-peptidase/beta-lactamase superfamily"/>
    <property type="match status" value="1"/>
</dbReference>
<dbReference type="GO" id="GO:0008360">
    <property type="term" value="P:regulation of cell shape"/>
    <property type="evidence" value="ECO:0007669"/>
    <property type="project" value="UniProtKB-KW"/>
</dbReference>
<dbReference type="GO" id="GO:0071555">
    <property type="term" value="P:cell wall organization"/>
    <property type="evidence" value="ECO:0007669"/>
    <property type="project" value="UniProtKB-KW"/>
</dbReference>
<evidence type="ECO:0000256" key="8">
    <source>
        <dbReference type="ARBA" id="ARBA00022989"/>
    </source>
</evidence>
<keyword evidence="5 11" id="KW-0812">Transmembrane</keyword>
<dbReference type="PANTHER" id="PTHR30627:SF2">
    <property type="entry name" value="PEPTIDOGLYCAN D,D-TRANSPEPTIDASE MRDA"/>
    <property type="match status" value="1"/>
</dbReference>
<dbReference type="GO" id="GO:0071972">
    <property type="term" value="F:peptidoglycan L,D-transpeptidase activity"/>
    <property type="evidence" value="ECO:0007669"/>
    <property type="project" value="TreeGrafter"/>
</dbReference>
<keyword evidence="7" id="KW-0573">Peptidoglycan synthesis</keyword>
<reference evidence="14 15" key="1">
    <citation type="submission" date="2018-10" db="EMBL/GenBank/DDBJ databases">
        <title>Phylogenomics of Brevibacillus.</title>
        <authorList>
            <person name="Dunlap C."/>
        </authorList>
    </citation>
    <scope>NUCLEOTIDE SEQUENCE [LARGE SCALE GENOMIC DNA]</scope>
    <source>
        <strain evidence="14 15">JCM 15716</strain>
    </source>
</reference>
<accession>A0A3M8DVV8</accession>
<keyword evidence="15" id="KW-1185">Reference proteome</keyword>
<keyword evidence="9 11" id="KW-0472">Membrane</keyword>
<keyword evidence="8 11" id="KW-1133">Transmembrane helix</keyword>
<dbReference type="Gene3D" id="3.90.1310.10">
    <property type="entry name" value="Penicillin-binding protein 2a (Domain 2)"/>
    <property type="match status" value="1"/>
</dbReference>
<dbReference type="InterPro" id="IPR036138">
    <property type="entry name" value="PBP_dimer_sf"/>
</dbReference>
<dbReference type="EMBL" id="RHHQ01000004">
    <property type="protein sequence ID" value="RNB92064.1"/>
    <property type="molecule type" value="Genomic_DNA"/>
</dbReference>
<keyword evidence="4" id="KW-1003">Cell membrane</keyword>
<evidence type="ECO:0000259" key="12">
    <source>
        <dbReference type="Pfam" id="PF00905"/>
    </source>
</evidence>
<comment type="subcellular location">
    <subcellularLocation>
        <location evidence="2">Cell membrane</location>
    </subcellularLocation>
    <subcellularLocation>
        <location evidence="1">Membrane</location>
        <topology evidence="1">Single-pass membrane protein</topology>
    </subcellularLocation>
</comment>
<evidence type="ECO:0000256" key="4">
    <source>
        <dbReference type="ARBA" id="ARBA00022475"/>
    </source>
</evidence>
<dbReference type="PANTHER" id="PTHR30627">
    <property type="entry name" value="PEPTIDOGLYCAN D,D-TRANSPEPTIDASE"/>
    <property type="match status" value="1"/>
</dbReference>
<dbReference type="SUPFAM" id="SSF56519">
    <property type="entry name" value="Penicillin binding protein dimerisation domain"/>
    <property type="match status" value="1"/>
</dbReference>
<dbReference type="GO" id="GO:0005886">
    <property type="term" value="C:plasma membrane"/>
    <property type="evidence" value="ECO:0007669"/>
    <property type="project" value="UniProtKB-SubCell"/>
</dbReference>
<organism evidence="14 15">
    <name type="scientific">Brevibacillus fluminis</name>
    <dbReference type="NCBI Taxonomy" id="511487"/>
    <lineage>
        <taxon>Bacteria</taxon>
        <taxon>Bacillati</taxon>
        <taxon>Bacillota</taxon>
        <taxon>Bacilli</taxon>
        <taxon>Bacillales</taxon>
        <taxon>Paenibacillaceae</taxon>
        <taxon>Brevibacillus</taxon>
    </lineage>
</organism>
<feature type="domain" description="Penicillin-binding protein dimerisation" evidence="13">
    <location>
        <begin position="60"/>
        <end position="250"/>
    </location>
</feature>